<dbReference type="CDD" id="cd00093">
    <property type="entry name" value="HTH_XRE"/>
    <property type="match status" value="1"/>
</dbReference>
<gene>
    <name evidence="5" type="ORF">AB5I84_05290</name>
</gene>
<feature type="domain" description="HTH cro/C1-type" evidence="4">
    <location>
        <begin position="34"/>
        <end position="79"/>
    </location>
</feature>
<evidence type="ECO:0000313" key="6">
    <source>
        <dbReference type="Proteomes" id="UP001562065"/>
    </source>
</evidence>
<dbReference type="Gene3D" id="1.10.260.40">
    <property type="entry name" value="lambda repressor-like DNA-binding domains"/>
    <property type="match status" value="1"/>
</dbReference>
<dbReference type="InterPro" id="IPR015927">
    <property type="entry name" value="Peptidase_S24_S26A/B/C"/>
</dbReference>
<evidence type="ECO:0000313" key="5">
    <source>
        <dbReference type="EMBL" id="MEY1661563.1"/>
    </source>
</evidence>
<dbReference type="InterPro" id="IPR001387">
    <property type="entry name" value="Cro/C1-type_HTH"/>
</dbReference>
<comment type="caution">
    <text evidence="5">The sequence shown here is derived from an EMBL/GenBank/DDBJ whole genome shotgun (WGS) entry which is preliminary data.</text>
</comment>
<proteinExistence type="predicted"/>
<keyword evidence="2" id="KW-0238">DNA-binding</keyword>
<dbReference type="Gene3D" id="2.10.109.10">
    <property type="entry name" value="Umud Fragment, subunit A"/>
    <property type="match status" value="1"/>
</dbReference>
<evidence type="ECO:0000256" key="2">
    <source>
        <dbReference type="ARBA" id="ARBA00023125"/>
    </source>
</evidence>
<dbReference type="Pfam" id="PF01381">
    <property type="entry name" value="HTH_3"/>
    <property type="match status" value="1"/>
</dbReference>
<dbReference type="InterPro" id="IPR039418">
    <property type="entry name" value="LexA-like"/>
</dbReference>
<dbReference type="Pfam" id="PF00717">
    <property type="entry name" value="Peptidase_S24"/>
    <property type="match status" value="1"/>
</dbReference>
<dbReference type="EMBL" id="JBGCUO010000001">
    <property type="protein sequence ID" value="MEY1661563.1"/>
    <property type="molecule type" value="Genomic_DNA"/>
</dbReference>
<organism evidence="5 6">
    <name type="scientific">Isoalcanivorax beigongshangi</name>
    <dbReference type="NCBI Taxonomy" id="3238810"/>
    <lineage>
        <taxon>Bacteria</taxon>
        <taxon>Pseudomonadati</taxon>
        <taxon>Pseudomonadota</taxon>
        <taxon>Gammaproteobacteria</taxon>
        <taxon>Oceanospirillales</taxon>
        <taxon>Alcanivoracaceae</taxon>
        <taxon>Isoalcanivorax</taxon>
    </lineage>
</organism>
<evidence type="ECO:0000259" key="4">
    <source>
        <dbReference type="PROSITE" id="PS50943"/>
    </source>
</evidence>
<keyword evidence="3" id="KW-0804">Transcription</keyword>
<reference evidence="5 6" key="1">
    <citation type="submission" date="2024-07" db="EMBL/GenBank/DDBJ databases">
        <authorList>
            <person name="Ren Q."/>
        </authorList>
    </citation>
    <scope>NUCLEOTIDE SEQUENCE [LARGE SCALE GENOMIC DNA]</scope>
    <source>
        <strain evidence="5 6">REN37</strain>
    </source>
</reference>
<dbReference type="SMART" id="SM00530">
    <property type="entry name" value="HTH_XRE"/>
    <property type="match status" value="1"/>
</dbReference>
<accession>A0ABV4AGD5</accession>
<evidence type="ECO:0000256" key="3">
    <source>
        <dbReference type="ARBA" id="ARBA00023163"/>
    </source>
</evidence>
<dbReference type="PANTHER" id="PTHR40661">
    <property type="match status" value="1"/>
</dbReference>
<dbReference type="Proteomes" id="UP001562065">
    <property type="component" value="Unassembled WGS sequence"/>
</dbReference>
<name>A0ABV4AGD5_9GAMM</name>
<dbReference type="RefSeq" id="WP_369454815.1">
    <property type="nucleotide sequence ID" value="NZ_JBGCUO010000001.1"/>
</dbReference>
<dbReference type="SUPFAM" id="SSF51306">
    <property type="entry name" value="LexA/Signal peptidase"/>
    <property type="match status" value="1"/>
</dbReference>
<dbReference type="PROSITE" id="PS50943">
    <property type="entry name" value="HTH_CROC1"/>
    <property type="match status" value="1"/>
</dbReference>
<dbReference type="SUPFAM" id="SSF47413">
    <property type="entry name" value="lambda repressor-like DNA-binding domains"/>
    <property type="match status" value="1"/>
</dbReference>
<keyword evidence="6" id="KW-1185">Reference proteome</keyword>
<dbReference type="PANTHER" id="PTHR40661:SF2">
    <property type="entry name" value="HTH-TYPE TRANSCRIPTIONAL REGULATOR PRTR"/>
    <property type="match status" value="1"/>
</dbReference>
<dbReference type="InterPro" id="IPR010982">
    <property type="entry name" value="Lambda_DNA-bd_dom_sf"/>
</dbReference>
<keyword evidence="1" id="KW-0805">Transcription regulation</keyword>
<protein>
    <submittedName>
        <fullName evidence="5">S24 family peptidase</fullName>
    </submittedName>
</protein>
<sequence>MSEERKRPLTEDEAAECRSLKSLWERKRKEGMSLTQSAAGDALGISQAAVSHYLNGRNRLNLSAALGFAKFLGADISDFSPRLAAEHRSLANARPAEAKIVGALDPWDDTTPLHDDDVELPLLKTVCLAAGAGLEPGSEDFDGMKLRFSKSTLRKVGVQPECAVCVMVMGNSMEPMLPDGATVGVNTADKAIKDGDIYAINHNGELRVKQLYRLKQEGLRLRSINRDEWEDEDLGAEEAAAVIVIGRVFWWSALR</sequence>
<dbReference type="InterPro" id="IPR036286">
    <property type="entry name" value="LexA/Signal_pep-like_sf"/>
</dbReference>
<dbReference type="CDD" id="cd06529">
    <property type="entry name" value="S24_LexA-like"/>
    <property type="match status" value="1"/>
</dbReference>
<evidence type="ECO:0000256" key="1">
    <source>
        <dbReference type="ARBA" id="ARBA00023015"/>
    </source>
</evidence>